<keyword evidence="5" id="KW-1003">Cell membrane</keyword>
<keyword evidence="9" id="KW-0539">Nucleus</keyword>
<evidence type="ECO:0000256" key="13">
    <source>
        <dbReference type="ARBA" id="ARBA00073026"/>
    </source>
</evidence>
<dbReference type="InterPro" id="IPR038846">
    <property type="entry name" value="RPC9"/>
</dbReference>
<protein>
    <recommendedName>
        <fullName evidence="4">DNA-directed RNA polymerase III subunit RPC9</fullName>
    </recommendedName>
    <alternativeName>
        <fullName evidence="13">DNA-directed RNA polymerase III subunit rpc9</fullName>
    </alternativeName>
</protein>
<dbReference type="AlphaFoldDB" id="A0A1X2GXI2"/>
<accession>A0A1X2GXI2</accession>
<dbReference type="Gene3D" id="1.20.1250.40">
    <property type="match status" value="1"/>
</dbReference>
<comment type="subunit">
    <text evidence="11">Component of the RNA polymerase III complex consisting of 17 subunits: a ten-subunit horseshoe-shaped catalytic core composed of POLR3A/RPC1, POLR3B/RPC2, POLR1C/RPAC1, POLR1D/RPAC2, POLR3K/RPC10, POLR2E/RPABC1, POLR2F/RPABC2, POLR2H/RPABC3, POLR2K/RPABC4 and POLR2L/RPABC5; a mobile stalk composed of two subunits POLR3H/RPC8 and CRCP/RPC9, protruding from the core and functioning primarily in transcription initiation; and additional subunits homologous to general transcription factors of the RNA polymerase II machinery, POLR3C/RPC3-POLR3F/RPC6-POLR3G/RPC7 heterotrimer required for transcription initiation and POLR3D/RPC4-POLR3E/RPC5 heterodimer involved in both transcription initiation and termination.</text>
</comment>
<dbReference type="GO" id="GO:0000166">
    <property type="term" value="F:nucleotide binding"/>
    <property type="evidence" value="ECO:0007669"/>
    <property type="project" value="InterPro"/>
</dbReference>
<gene>
    <name evidence="15" type="ORF">DM01DRAFT_1297608</name>
</gene>
<comment type="subcellular location">
    <subcellularLocation>
        <location evidence="2">Cell membrane</location>
        <topology evidence="2">Peripheral membrane protein</topology>
        <orientation evidence="2">Cytoplasmic side</orientation>
    </subcellularLocation>
    <subcellularLocation>
        <location evidence="1">Nucleus</location>
    </subcellularLocation>
</comment>
<name>A0A1X2GXI2_9FUNG</name>
<dbReference type="InterPro" id="IPR038324">
    <property type="entry name" value="Rpb4/RPC9_sf"/>
</dbReference>
<comment type="caution">
    <text evidence="15">The sequence shown here is derived from an EMBL/GenBank/DDBJ whole genome shotgun (WGS) entry which is preliminary data.</text>
</comment>
<dbReference type="GO" id="GO:0005666">
    <property type="term" value="C:RNA polymerase III complex"/>
    <property type="evidence" value="ECO:0007669"/>
    <property type="project" value="EnsemblFungi"/>
</dbReference>
<evidence type="ECO:0000256" key="3">
    <source>
        <dbReference type="ARBA" id="ARBA00006898"/>
    </source>
</evidence>
<evidence type="ECO:0000256" key="5">
    <source>
        <dbReference type="ARBA" id="ARBA00022475"/>
    </source>
</evidence>
<organism evidence="15 16">
    <name type="scientific">Hesseltinella vesiculosa</name>
    <dbReference type="NCBI Taxonomy" id="101127"/>
    <lineage>
        <taxon>Eukaryota</taxon>
        <taxon>Fungi</taxon>
        <taxon>Fungi incertae sedis</taxon>
        <taxon>Mucoromycota</taxon>
        <taxon>Mucoromycotina</taxon>
        <taxon>Mucoromycetes</taxon>
        <taxon>Mucorales</taxon>
        <taxon>Cunninghamellaceae</taxon>
        <taxon>Hesseltinella</taxon>
    </lineage>
</organism>
<dbReference type="STRING" id="101127.A0A1X2GXI2"/>
<dbReference type="FunFam" id="1.20.1250.40:FF:000002">
    <property type="entry name" value="DNA-directed RNA polymerase III subunit RPC9"/>
    <property type="match status" value="1"/>
</dbReference>
<evidence type="ECO:0000256" key="2">
    <source>
        <dbReference type="ARBA" id="ARBA00004413"/>
    </source>
</evidence>
<dbReference type="Pfam" id="PF03874">
    <property type="entry name" value="RNA_pol_Rpb4"/>
    <property type="match status" value="1"/>
</dbReference>
<keyword evidence="7" id="KW-0472">Membrane</keyword>
<dbReference type="PANTHER" id="PTHR15561">
    <property type="entry name" value="CALCITONIN GENE-RELATED PEPTIDE-RECEPTOR COMPONENT PROTEIN"/>
    <property type="match status" value="1"/>
</dbReference>
<reference evidence="15 16" key="1">
    <citation type="submission" date="2016-07" db="EMBL/GenBank/DDBJ databases">
        <title>Pervasive Adenine N6-methylation of Active Genes in Fungi.</title>
        <authorList>
            <consortium name="DOE Joint Genome Institute"/>
            <person name="Mondo S.J."/>
            <person name="Dannebaum R.O."/>
            <person name="Kuo R.C."/>
            <person name="Labutti K."/>
            <person name="Haridas S."/>
            <person name="Kuo A."/>
            <person name="Salamov A."/>
            <person name="Ahrendt S.R."/>
            <person name="Lipzen A."/>
            <person name="Sullivan W."/>
            <person name="Andreopoulos W.B."/>
            <person name="Clum A."/>
            <person name="Lindquist E."/>
            <person name="Daum C."/>
            <person name="Ramamoorthy G.K."/>
            <person name="Gryganskyi A."/>
            <person name="Culley D."/>
            <person name="Magnuson J.K."/>
            <person name="James T.Y."/>
            <person name="O'Malley M.A."/>
            <person name="Stajich J.E."/>
            <person name="Spatafora J.W."/>
            <person name="Visel A."/>
            <person name="Grigoriev I.V."/>
        </authorList>
    </citation>
    <scope>NUCLEOTIDE SEQUENCE [LARGE SCALE GENOMIC DNA]</scope>
    <source>
        <strain evidence="15 16">NRRL 3301</strain>
    </source>
</reference>
<sequence length="131" mass="15349">MIIKNARAALVSNYEVLALLEERQDYQKHMVKANPNLEYPEHLRTIQFELISFLGTTPCHRQNPERIHSLLQKLAPFQLTMGEKLHIVNHRPASDVDIYLLIEECEERFTPDQVQEMIDLILHELPDPESH</sequence>
<evidence type="ECO:0000256" key="10">
    <source>
        <dbReference type="ARBA" id="ARBA00043924"/>
    </source>
</evidence>
<keyword evidence="6" id="KW-0240">DNA-directed RNA polymerase</keyword>
<dbReference type="OrthoDB" id="1746530at2759"/>
<dbReference type="SMART" id="SM00657">
    <property type="entry name" value="RPOL4c"/>
    <property type="match status" value="1"/>
</dbReference>
<evidence type="ECO:0000256" key="4">
    <source>
        <dbReference type="ARBA" id="ARBA00016672"/>
    </source>
</evidence>
<comment type="function">
    <text evidence="10">Accessory protein for the calcitonin gene-related peptide (CGRP) receptor. It modulates CGRP responsiveness in a variety of tissues.</text>
</comment>
<feature type="domain" description="RNA polymerase Rpb4/RPC9 core" evidence="14">
    <location>
        <begin position="1"/>
        <end position="128"/>
    </location>
</feature>
<dbReference type="InterPro" id="IPR005574">
    <property type="entry name" value="Rpb4/RPC9"/>
</dbReference>
<evidence type="ECO:0000256" key="8">
    <source>
        <dbReference type="ARBA" id="ARBA00023163"/>
    </source>
</evidence>
<dbReference type="SUPFAM" id="SSF47819">
    <property type="entry name" value="HRDC-like"/>
    <property type="match status" value="1"/>
</dbReference>
<comment type="function">
    <text evidence="12">DNA-dependent RNA polymerase catalyzes the transcription of DNA into RNA using the four ribonucleoside triphosphates as substrates. Specific peripheric component of RNA polymerase III (Pol III) which synthesizes small non-coding RNAs including 5S rRNA, snRNAs, tRNAs and miRNAs from at least 500 distinct genomic loci. With POLR3H/RPC8 forms a mobile stalk that protrudes from Pol III core and functions primarily in transcription initiation. Pol III plays a key role in sensing and limiting infection by intracellular bacteria and DNA viruses. Acts as nuclear and cytosolic DNA sensor involved in innate immune response. Can sense non-self dsDNA that serves as template for transcription into dsRNA. The non-self RNA polymerase III transcripts, such as Epstein-Barr virus-encoded RNAs (EBERs) induce type I interferon and NF-kappa-B through the RIG-I pathway.</text>
</comment>
<evidence type="ECO:0000256" key="6">
    <source>
        <dbReference type="ARBA" id="ARBA00022478"/>
    </source>
</evidence>
<proteinExistence type="inferred from homology"/>
<evidence type="ECO:0000256" key="9">
    <source>
        <dbReference type="ARBA" id="ARBA00023242"/>
    </source>
</evidence>
<dbReference type="EMBL" id="MCGT01000001">
    <property type="protein sequence ID" value="ORX62799.1"/>
    <property type="molecule type" value="Genomic_DNA"/>
</dbReference>
<evidence type="ECO:0000259" key="14">
    <source>
        <dbReference type="SMART" id="SM00657"/>
    </source>
</evidence>
<dbReference type="InterPro" id="IPR010997">
    <property type="entry name" value="HRDC-like_sf"/>
</dbReference>
<evidence type="ECO:0000313" key="15">
    <source>
        <dbReference type="EMBL" id="ORX62799.1"/>
    </source>
</evidence>
<dbReference type="GO" id="GO:0006384">
    <property type="term" value="P:transcription initiation at RNA polymerase III promoter"/>
    <property type="evidence" value="ECO:0007669"/>
    <property type="project" value="EnsemblFungi"/>
</dbReference>
<dbReference type="InterPro" id="IPR006590">
    <property type="entry name" value="RNA_pol_Rpb4/RPC9_core"/>
</dbReference>
<dbReference type="GO" id="GO:0003899">
    <property type="term" value="F:DNA-directed RNA polymerase activity"/>
    <property type="evidence" value="ECO:0007669"/>
    <property type="project" value="EnsemblFungi"/>
</dbReference>
<dbReference type="Proteomes" id="UP000242146">
    <property type="component" value="Unassembled WGS sequence"/>
</dbReference>
<evidence type="ECO:0000313" key="16">
    <source>
        <dbReference type="Proteomes" id="UP000242146"/>
    </source>
</evidence>
<keyword evidence="8" id="KW-0804">Transcription</keyword>
<dbReference type="GO" id="GO:0005886">
    <property type="term" value="C:plasma membrane"/>
    <property type="evidence" value="ECO:0007669"/>
    <property type="project" value="UniProtKB-SubCell"/>
</dbReference>
<comment type="similarity">
    <text evidence="3">Belongs to the eukaryotic RPC9 RNA polymerase subunit family.</text>
</comment>
<evidence type="ECO:0000256" key="12">
    <source>
        <dbReference type="ARBA" id="ARBA00045808"/>
    </source>
</evidence>
<evidence type="ECO:0000256" key="11">
    <source>
        <dbReference type="ARBA" id="ARBA00044007"/>
    </source>
</evidence>
<keyword evidence="16" id="KW-1185">Reference proteome</keyword>
<evidence type="ECO:0000256" key="1">
    <source>
        <dbReference type="ARBA" id="ARBA00004123"/>
    </source>
</evidence>
<dbReference type="PANTHER" id="PTHR15561:SF0">
    <property type="entry name" value="DNA-DIRECTED RNA POLYMERASE III SUBUNIT RPC9"/>
    <property type="match status" value="1"/>
</dbReference>
<evidence type="ECO:0000256" key="7">
    <source>
        <dbReference type="ARBA" id="ARBA00023136"/>
    </source>
</evidence>